<feature type="region of interest" description="Disordered" evidence="8">
    <location>
        <begin position="324"/>
        <end position="402"/>
    </location>
</feature>
<evidence type="ECO:0000256" key="6">
    <source>
        <dbReference type="ARBA" id="ARBA00022989"/>
    </source>
</evidence>
<feature type="transmembrane region" description="Helical" evidence="9">
    <location>
        <begin position="6"/>
        <end position="37"/>
    </location>
</feature>
<evidence type="ECO:0000256" key="4">
    <source>
        <dbReference type="ARBA" id="ARBA00022475"/>
    </source>
</evidence>
<keyword evidence="4" id="KW-1003">Cell membrane</keyword>
<feature type="transmembrane region" description="Helical" evidence="9">
    <location>
        <begin position="49"/>
        <end position="73"/>
    </location>
</feature>
<dbReference type="InterPro" id="IPR002549">
    <property type="entry name" value="AI-2E-like"/>
</dbReference>
<dbReference type="PANTHER" id="PTHR21716">
    <property type="entry name" value="TRANSMEMBRANE PROTEIN"/>
    <property type="match status" value="1"/>
</dbReference>
<evidence type="ECO:0000256" key="1">
    <source>
        <dbReference type="ARBA" id="ARBA00004651"/>
    </source>
</evidence>
<feature type="transmembrane region" description="Helical" evidence="9">
    <location>
        <begin position="288"/>
        <end position="315"/>
    </location>
</feature>
<comment type="caution">
    <text evidence="10">The sequence shown here is derived from an EMBL/GenBank/DDBJ whole genome shotgun (WGS) entry which is preliminary data.</text>
</comment>
<protein>
    <submittedName>
        <fullName evidence="10">PurR-regulated permease PerM</fullName>
    </submittedName>
</protein>
<evidence type="ECO:0000313" key="11">
    <source>
        <dbReference type="Proteomes" id="UP000791080"/>
    </source>
</evidence>
<keyword evidence="3" id="KW-0813">Transport</keyword>
<dbReference type="Proteomes" id="UP000791080">
    <property type="component" value="Unassembled WGS sequence"/>
</dbReference>
<feature type="compositionally biased region" description="Basic and acidic residues" evidence="8">
    <location>
        <begin position="324"/>
        <end position="336"/>
    </location>
</feature>
<feature type="compositionally biased region" description="Gly residues" evidence="8">
    <location>
        <begin position="371"/>
        <end position="383"/>
    </location>
</feature>
<sequence>MVAAAVWVVAWLIGAFSVVVVPVAIALLLAALLAPAVDRLVRWGVPRGVSTALVMVSGLAVLAGVLTFVITAFSTGLPDLVDKVVDSIETIRTWLVEGPLQLQQDQIDDFLGQLTTMLQSNQDLITSGAISTATTVGELLTGLLLALFTLIFFLHDGARIWTYLTGVFSGATRERVRLAGVHGFQSLVGYVRATALVAIVDAVGIGIGLVVLEVPLAIPLAALVFLGAFVPIVGAVVSGLVAVLVALVANGLVTALLVLGVVLLVQQLEGHVLQPLLLGRAVRLHPLAVVLAITVGVVQAGIAGALLAVPLVAVLNAGIKSLRRQAENRPAEDEPAPRLSLPKLSRLNPAKARSVLPNVRRRGKPSSSGPGSSGPAGGSGGSGSSEDSGGSDPSGGPASKDS</sequence>
<evidence type="ECO:0000256" key="2">
    <source>
        <dbReference type="ARBA" id="ARBA00009773"/>
    </source>
</evidence>
<keyword evidence="7 9" id="KW-0472">Membrane</keyword>
<keyword evidence="6 9" id="KW-1133">Transmembrane helix</keyword>
<reference evidence="10 11" key="2">
    <citation type="submission" date="2022-06" db="EMBL/GenBank/DDBJ databases">
        <title>Genomic Encyclopedia of Type Strains, Phase I: the one thousand microbial genomes (KMG-I) project.</title>
        <authorList>
            <person name="Kyrpides N."/>
        </authorList>
    </citation>
    <scope>NUCLEOTIDE SEQUENCE [LARGE SCALE GENOMIC DNA]</scope>
    <source>
        <strain evidence="10 11">DSM 43889</strain>
    </source>
</reference>
<comment type="subcellular location">
    <subcellularLocation>
        <location evidence="1">Cell membrane</location>
        <topology evidence="1">Multi-pass membrane protein</topology>
    </subcellularLocation>
</comment>
<feature type="transmembrane region" description="Helical" evidence="9">
    <location>
        <begin position="216"/>
        <end position="237"/>
    </location>
</feature>
<organism evidence="10 11">
    <name type="scientific">Actinoalloteichus caeruleus DSM 43889</name>
    <dbReference type="NCBI Taxonomy" id="1120930"/>
    <lineage>
        <taxon>Bacteria</taxon>
        <taxon>Bacillati</taxon>
        <taxon>Actinomycetota</taxon>
        <taxon>Actinomycetes</taxon>
        <taxon>Pseudonocardiales</taxon>
        <taxon>Pseudonocardiaceae</taxon>
        <taxon>Actinoalloteichus</taxon>
        <taxon>Actinoalloteichus cyanogriseus</taxon>
    </lineage>
</organism>
<comment type="similarity">
    <text evidence="2">Belongs to the autoinducer-2 exporter (AI-2E) (TC 2.A.86) family.</text>
</comment>
<feature type="transmembrane region" description="Helical" evidence="9">
    <location>
        <begin position="124"/>
        <end position="154"/>
    </location>
</feature>
<name>A0ABT1JKG5_ACTCY</name>
<dbReference type="EMBL" id="AUBJ02000001">
    <property type="protein sequence ID" value="MCP2333005.1"/>
    <property type="molecule type" value="Genomic_DNA"/>
</dbReference>
<evidence type="ECO:0000313" key="10">
    <source>
        <dbReference type="EMBL" id="MCP2333005.1"/>
    </source>
</evidence>
<keyword evidence="11" id="KW-1185">Reference proteome</keyword>
<evidence type="ECO:0000256" key="9">
    <source>
        <dbReference type="SAM" id="Phobius"/>
    </source>
</evidence>
<proteinExistence type="inferred from homology"/>
<gene>
    <name evidence="10" type="ORF">G443_003275</name>
</gene>
<dbReference type="Pfam" id="PF01594">
    <property type="entry name" value="AI-2E_transport"/>
    <property type="match status" value="1"/>
</dbReference>
<evidence type="ECO:0000256" key="7">
    <source>
        <dbReference type="ARBA" id="ARBA00023136"/>
    </source>
</evidence>
<feature type="transmembrane region" description="Helical" evidence="9">
    <location>
        <begin position="244"/>
        <end position="268"/>
    </location>
</feature>
<dbReference type="PANTHER" id="PTHR21716:SF53">
    <property type="entry name" value="PERMEASE PERM-RELATED"/>
    <property type="match status" value="1"/>
</dbReference>
<evidence type="ECO:0000256" key="8">
    <source>
        <dbReference type="SAM" id="MobiDB-lite"/>
    </source>
</evidence>
<accession>A0ABT1JKG5</accession>
<evidence type="ECO:0000256" key="5">
    <source>
        <dbReference type="ARBA" id="ARBA00022692"/>
    </source>
</evidence>
<reference evidence="10 11" key="1">
    <citation type="submission" date="2013-07" db="EMBL/GenBank/DDBJ databases">
        <authorList>
            <consortium name="DOE Joint Genome Institute"/>
            <person name="Reeve W."/>
            <person name="Huntemann M."/>
            <person name="Han J."/>
            <person name="Chen A."/>
            <person name="Kyrpides N."/>
            <person name="Mavromatis K."/>
            <person name="Markowitz V."/>
            <person name="Palaniappan K."/>
            <person name="Ivanova N."/>
            <person name="Schaumberg A."/>
            <person name="Pati A."/>
            <person name="Liolios K."/>
            <person name="Nordberg H.P."/>
            <person name="Cantor M.N."/>
            <person name="Hua S.X."/>
            <person name="Woyke T."/>
        </authorList>
    </citation>
    <scope>NUCLEOTIDE SEQUENCE [LARGE SCALE GENOMIC DNA]</scope>
    <source>
        <strain evidence="10 11">DSM 43889</strain>
    </source>
</reference>
<keyword evidence="5 9" id="KW-0812">Transmembrane</keyword>
<feature type="compositionally biased region" description="Low complexity" evidence="8">
    <location>
        <begin position="384"/>
        <end position="402"/>
    </location>
</feature>
<evidence type="ECO:0000256" key="3">
    <source>
        <dbReference type="ARBA" id="ARBA00022448"/>
    </source>
</evidence>
<feature type="transmembrane region" description="Helical" evidence="9">
    <location>
        <begin position="187"/>
        <end position="210"/>
    </location>
</feature>